<feature type="transmembrane region" description="Helical" evidence="1">
    <location>
        <begin position="37"/>
        <end position="68"/>
    </location>
</feature>
<dbReference type="PANTHER" id="PTHR36111">
    <property type="entry name" value="INNER MEMBRANE PROTEIN-RELATED"/>
    <property type="match status" value="1"/>
</dbReference>
<sequence>MFAVIVNTVAIIIGVLIGLVLRKGIPQRISDAIMEALGLCTVVIGIQGTIVEKNILLLIVAVVIGVFIGKLCDLDGRINRAAARITAHFAGAGEAARMANAFVTSCLIMNVGAMVIVGSLNAGLRADFAMLYTKSLLDFVSGIMFTATMGIGVMGSAAFTFFFQGGIVLLAEYISPFLSDELIAEISSTGCLLILAIGLNMLNLTKIKVLDYLPSLLVAPVLYWIFAGF</sequence>
<feature type="transmembrane region" description="Helical" evidence="1">
    <location>
        <begin position="6"/>
        <end position="25"/>
    </location>
</feature>
<dbReference type="STRING" id="82374.NZ47_00465"/>
<accession>A0A0B2K518</accession>
<proteinExistence type="predicted"/>
<feature type="transmembrane region" description="Helical" evidence="1">
    <location>
        <begin position="209"/>
        <end position="226"/>
    </location>
</feature>
<evidence type="ECO:0000313" key="2">
    <source>
        <dbReference type="EMBL" id="KHM53142.1"/>
    </source>
</evidence>
<feature type="transmembrane region" description="Helical" evidence="1">
    <location>
        <begin position="101"/>
        <end position="124"/>
    </location>
</feature>
<dbReference type="Proteomes" id="UP000030993">
    <property type="component" value="Unassembled WGS sequence"/>
</dbReference>
<keyword evidence="1" id="KW-1133">Transmembrane helix</keyword>
<organism evidence="2 3">
    <name type="scientific">Anaerovibrio lipolyticus</name>
    <dbReference type="NCBI Taxonomy" id="82374"/>
    <lineage>
        <taxon>Bacteria</taxon>
        <taxon>Bacillati</taxon>
        <taxon>Bacillota</taxon>
        <taxon>Negativicutes</taxon>
        <taxon>Selenomonadales</taxon>
        <taxon>Selenomonadaceae</taxon>
        <taxon>Anaerovibrio</taxon>
    </lineage>
</organism>
<keyword evidence="1" id="KW-0472">Membrane</keyword>
<comment type="caution">
    <text evidence="2">The sequence shown here is derived from an EMBL/GenBank/DDBJ whole genome shotgun (WGS) entry which is preliminary data.</text>
</comment>
<evidence type="ECO:0000256" key="1">
    <source>
        <dbReference type="SAM" id="Phobius"/>
    </source>
</evidence>
<evidence type="ECO:0000313" key="3">
    <source>
        <dbReference type="Proteomes" id="UP000030993"/>
    </source>
</evidence>
<protein>
    <recommendedName>
        <fullName evidence="4">DUF554 domain-containing protein</fullName>
    </recommendedName>
</protein>
<reference evidence="2 3" key="1">
    <citation type="journal article" date="2013" name="PLoS ONE">
        <title>Identification and characterization of three novel lipases belonging to families II and V from Anaerovibrio lipolyticus 5ST.</title>
        <authorList>
            <person name="Prive F."/>
            <person name="Kaderbhai N.N."/>
            <person name="Girdwood S."/>
            <person name="Worgan H.J."/>
            <person name="Pinloche E."/>
            <person name="Scollan N.D."/>
            <person name="Huws S.A."/>
            <person name="Newbold C.J."/>
        </authorList>
    </citation>
    <scope>NUCLEOTIDE SEQUENCE [LARGE SCALE GENOMIC DNA]</scope>
    <source>
        <strain evidence="2 3">5S</strain>
    </source>
</reference>
<gene>
    <name evidence="2" type="ORF">NZ47_00465</name>
</gene>
<dbReference type="PANTHER" id="PTHR36111:SF2">
    <property type="entry name" value="INNER MEMBRANE PROTEIN"/>
    <property type="match status" value="1"/>
</dbReference>
<dbReference type="InterPro" id="IPR007563">
    <property type="entry name" value="DUF554"/>
</dbReference>
<dbReference type="eggNOG" id="COG1811">
    <property type="taxonomic scope" value="Bacteria"/>
</dbReference>
<dbReference type="AlphaFoldDB" id="A0A0B2K518"/>
<keyword evidence="3" id="KW-1185">Reference proteome</keyword>
<keyword evidence="1" id="KW-0812">Transmembrane</keyword>
<dbReference type="Pfam" id="PF04474">
    <property type="entry name" value="DUF554"/>
    <property type="match status" value="1"/>
</dbReference>
<dbReference type="EMBL" id="JSCE01000009">
    <property type="protein sequence ID" value="KHM53142.1"/>
    <property type="molecule type" value="Genomic_DNA"/>
</dbReference>
<evidence type="ECO:0008006" key="4">
    <source>
        <dbReference type="Google" id="ProtNLM"/>
    </source>
</evidence>
<name>A0A0B2K518_9FIRM</name>
<feature type="transmembrane region" description="Helical" evidence="1">
    <location>
        <begin position="182"/>
        <end position="202"/>
    </location>
</feature>
<feature type="transmembrane region" description="Helical" evidence="1">
    <location>
        <begin position="136"/>
        <end position="162"/>
    </location>
</feature>